<keyword evidence="3" id="KW-1185">Reference proteome</keyword>
<dbReference type="RefSeq" id="WP_132747621.1">
    <property type="nucleotide sequence ID" value="NZ_SLXK01000038.1"/>
</dbReference>
<protein>
    <submittedName>
        <fullName evidence="2">Uncharacterized protein</fullName>
    </submittedName>
</protein>
<keyword evidence="1" id="KW-0472">Membrane</keyword>
<reference evidence="2 3" key="1">
    <citation type="submission" date="2019-03" db="EMBL/GenBank/DDBJ databases">
        <title>Genomic Encyclopedia of Type Strains, Phase IV (KMG-IV): sequencing the most valuable type-strain genomes for metagenomic binning, comparative biology and taxonomic classification.</title>
        <authorList>
            <person name="Goeker M."/>
        </authorList>
    </citation>
    <scope>NUCLEOTIDE SEQUENCE [LARGE SCALE GENOMIC DNA]</scope>
    <source>
        <strain evidence="2 3">DSM 19377</strain>
    </source>
</reference>
<keyword evidence="1" id="KW-0812">Transmembrane</keyword>
<evidence type="ECO:0000313" key="3">
    <source>
        <dbReference type="Proteomes" id="UP000295416"/>
    </source>
</evidence>
<feature type="transmembrane region" description="Helical" evidence="1">
    <location>
        <begin position="36"/>
        <end position="54"/>
    </location>
</feature>
<keyword evidence="1" id="KW-1133">Transmembrane helix</keyword>
<evidence type="ECO:0000256" key="1">
    <source>
        <dbReference type="SAM" id="Phobius"/>
    </source>
</evidence>
<organism evidence="2 3">
    <name type="scientific">Scopulibacillus darangshiensis</name>
    <dbReference type="NCBI Taxonomy" id="442528"/>
    <lineage>
        <taxon>Bacteria</taxon>
        <taxon>Bacillati</taxon>
        <taxon>Bacillota</taxon>
        <taxon>Bacilli</taxon>
        <taxon>Bacillales</taxon>
        <taxon>Sporolactobacillaceae</taxon>
        <taxon>Scopulibacillus</taxon>
    </lineage>
</organism>
<evidence type="ECO:0000313" key="2">
    <source>
        <dbReference type="EMBL" id="TCP21920.1"/>
    </source>
</evidence>
<proteinExistence type="predicted"/>
<comment type="caution">
    <text evidence="2">The sequence shown here is derived from an EMBL/GenBank/DDBJ whole genome shotgun (WGS) entry which is preliminary data.</text>
</comment>
<gene>
    <name evidence="2" type="ORF">EV207_1385</name>
</gene>
<dbReference type="Proteomes" id="UP000295416">
    <property type="component" value="Unassembled WGS sequence"/>
</dbReference>
<name>A0A4R2NKA8_9BACL</name>
<sequence length="97" mass="10949">MNFPMIHTNFWDAVLAIPIVMILTQITKIIPIPSPFIPAVAVFYGLLVSVFFSHPHNLLGGIFMGYFYGYAAIGNYSALKTSFLAFRKKQDKKAKYD</sequence>
<accession>A0A4R2NKA8</accession>
<feature type="transmembrane region" description="Helical" evidence="1">
    <location>
        <begin position="66"/>
        <end position="86"/>
    </location>
</feature>
<dbReference type="OrthoDB" id="2969583at2"/>
<dbReference type="AlphaFoldDB" id="A0A4R2NKA8"/>
<dbReference type="EMBL" id="SLXK01000038">
    <property type="protein sequence ID" value="TCP21920.1"/>
    <property type="molecule type" value="Genomic_DNA"/>
</dbReference>